<dbReference type="Proteomes" id="UP001497497">
    <property type="component" value="Unassembled WGS sequence"/>
</dbReference>
<organism evidence="2 4">
    <name type="scientific">Lymnaea stagnalis</name>
    <name type="common">Great pond snail</name>
    <name type="synonym">Helix stagnalis</name>
    <dbReference type="NCBI Taxonomy" id="6523"/>
    <lineage>
        <taxon>Eukaryota</taxon>
        <taxon>Metazoa</taxon>
        <taxon>Spiralia</taxon>
        <taxon>Lophotrochozoa</taxon>
        <taxon>Mollusca</taxon>
        <taxon>Gastropoda</taxon>
        <taxon>Heterobranchia</taxon>
        <taxon>Euthyneura</taxon>
        <taxon>Panpulmonata</taxon>
        <taxon>Hygrophila</taxon>
        <taxon>Lymnaeoidea</taxon>
        <taxon>Lymnaeidae</taxon>
        <taxon>Lymnaea</taxon>
    </lineage>
</organism>
<dbReference type="AlphaFoldDB" id="A0AAV2I9U7"/>
<comment type="caution">
    <text evidence="2">The sequence shown here is derived from an EMBL/GenBank/DDBJ whole genome shotgun (WGS) entry which is preliminary data.</text>
</comment>
<dbReference type="InterPro" id="IPR045658">
    <property type="entry name" value="FRAS1-rel_N"/>
</dbReference>
<evidence type="ECO:0000259" key="1">
    <source>
        <dbReference type="Pfam" id="PF19309"/>
    </source>
</evidence>
<name>A0AAV2I9U7_LYMST</name>
<dbReference type="EMBL" id="CAXITT010000516">
    <property type="protein sequence ID" value="CAL1542942.1"/>
    <property type="molecule type" value="Genomic_DNA"/>
</dbReference>
<proteinExistence type="predicted"/>
<feature type="domain" description="FRAS1-related extracellular matrix protein N-terminal" evidence="1">
    <location>
        <begin position="3"/>
        <end position="49"/>
    </location>
</feature>
<keyword evidence="4" id="KW-1185">Reference proteome</keyword>
<dbReference type="EMBL" id="CAXITT010000516">
    <property type="protein sequence ID" value="CAL1542941.1"/>
    <property type="molecule type" value="Genomic_DNA"/>
</dbReference>
<protein>
    <recommendedName>
        <fullName evidence="1">FRAS1-related extracellular matrix protein N-terminal domain-containing protein</fullName>
    </recommendedName>
</protein>
<feature type="non-terminal residue" evidence="2">
    <location>
        <position position="1"/>
    </location>
</feature>
<dbReference type="Pfam" id="PF19309">
    <property type="entry name" value="Frem_N"/>
    <property type="match status" value="1"/>
</dbReference>
<gene>
    <name evidence="2" type="ORF">GSLYS_00016475001</name>
    <name evidence="3" type="ORF">GSLYS_00016476001</name>
</gene>
<evidence type="ECO:0000313" key="2">
    <source>
        <dbReference type="EMBL" id="CAL1542941.1"/>
    </source>
</evidence>
<accession>A0AAV2I9U7</accession>
<sequence>KDILVDIGRSTYLGREDLVVSSVRRGESCRVEVVTTDPITQRVGRIHPPVSSRLLP</sequence>
<evidence type="ECO:0000313" key="4">
    <source>
        <dbReference type="Proteomes" id="UP001497497"/>
    </source>
</evidence>
<evidence type="ECO:0000313" key="3">
    <source>
        <dbReference type="EMBL" id="CAL1542942.1"/>
    </source>
</evidence>
<reference evidence="2 4" key="1">
    <citation type="submission" date="2024-04" db="EMBL/GenBank/DDBJ databases">
        <authorList>
            <consortium name="Genoscope - CEA"/>
            <person name="William W."/>
        </authorList>
    </citation>
    <scope>NUCLEOTIDE SEQUENCE [LARGE SCALE GENOMIC DNA]</scope>
</reference>